<dbReference type="EMBL" id="OW152830">
    <property type="protein sequence ID" value="CAH2048932.1"/>
    <property type="molecule type" value="Genomic_DNA"/>
</dbReference>
<reference evidence="2" key="1">
    <citation type="submission" date="2022-03" db="EMBL/GenBank/DDBJ databases">
        <authorList>
            <person name="Martin H S."/>
        </authorList>
    </citation>
    <scope>NUCLEOTIDE SEQUENCE</scope>
</reference>
<organism evidence="2 3">
    <name type="scientific">Iphiclides podalirius</name>
    <name type="common">scarce swallowtail</name>
    <dbReference type="NCBI Taxonomy" id="110791"/>
    <lineage>
        <taxon>Eukaryota</taxon>
        <taxon>Metazoa</taxon>
        <taxon>Ecdysozoa</taxon>
        <taxon>Arthropoda</taxon>
        <taxon>Hexapoda</taxon>
        <taxon>Insecta</taxon>
        <taxon>Pterygota</taxon>
        <taxon>Neoptera</taxon>
        <taxon>Endopterygota</taxon>
        <taxon>Lepidoptera</taxon>
        <taxon>Glossata</taxon>
        <taxon>Ditrysia</taxon>
        <taxon>Papilionoidea</taxon>
        <taxon>Papilionidae</taxon>
        <taxon>Papilioninae</taxon>
        <taxon>Iphiclides</taxon>
    </lineage>
</organism>
<feature type="non-terminal residue" evidence="2">
    <location>
        <position position="105"/>
    </location>
</feature>
<proteinExistence type="predicted"/>
<gene>
    <name evidence="2" type="ORF">IPOD504_LOCUS6489</name>
</gene>
<evidence type="ECO:0000313" key="2">
    <source>
        <dbReference type="EMBL" id="CAH2048932.1"/>
    </source>
</evidence>
<evidence type="ECO:0000256" key="1">
    <source>
        <dbReference type="SAM" id="MobiDB-lite"/>
    </source>
</evidence>
<sequence length="105" mass="11779">MSRESINYSPRDGNATGARRARDPWRCRFATAAGAGRCARIVRVVQRRWRGQGRRAAPGCKRPRNVDVHLMHYTDWLDPIPKFFLLSEGGKRAGSPDFGLSGDLP</sequence>
<feature type="region of interest" description="Disordered" evidence="1">
    <location>
        <begin position="1"/>
        <end position="21"/>
    </location>
</feature>
<name>A0ABN8I553_9NEOP</name>
<protein>
    <submittedName>
        <fullName evidence="2">Uncharacterized protein</fullName>
    </submittedName>
</protein>
<evidence type="ECO:0000313" key="3">
    <source>
        <dbReference type="Proteomes" id="UP000837857"/>
    </source>
</evidence>
<accession>A0ABN8I553</accession>
<keyword evidence="3" id="KW-1185">Reference proteome</keyword>
<dbReference type="Proteomes" id="UP000837857">
    <property type="component" value="Chromosome 18"/>
</dbReference>